<evidence type="ECO:0000259" key="16">
    <source>
        <dbReference type="PROSITE" id="PS50112"/>
    </source>
</evidence>
<evidence type="ECO:0000256" key="4">
    <source>
        <dbReference type="ARBA" id="ARBA00022553"/>
    </source>
</evidence>
<dbReference type="Pfam" id="PF08447">
    <property type="entry name" value="PAS_3"/>
    <property type="match status" value="2"/>
</dbReference>
<keyword evidence="5" id="KW-0716">Sensory transduction</keyword>
<evidence type="ECO:0000259" key="17">
    <source>
        <dbReference type="PROSITE" id="PS50113"/>
    </source>
</evidence>
<feature type="domain" description="PAS" evidence="16">
    <location>
        <begin position="427"/>
        <end position="497"/>
    </location>
</feature>
<evidence type="ECO:0000256" key="7">
    <source>
        <dbReference type="ARBA" id="ARBA00022643"/>
    </source>
</evidence>
<dbReference type="SMART" id="SM00086">
    <property type="entry name" value="PAC"/>
    <property type="match status" value="3"/>
</dbReference>
<dbReference type="SMART" id="SM00091">
    <property type="entry name" value="PAS"/>
    <property type="match status" value="3"/>
</dbReference>
<dbReference type="GO" id="GO:0004673">
    <property type="term" value="F:protein histidine kinase activity"/>
    <property type="evidence" value="ECO:0007669"/>
    <property type="project" value="UniProtKB-EC"/>
</dbReference>
<dbReference type="PROSITE" id="PS50112">
    <property type="entry name" value="PAS"/>
    <property type="match status" value="2"/>
</dbReference>
<evidence type="ECO:0000256" key="8">
    <source>
        <dbReference type="ARBA" id="ARBA00022679"/>
    </source>
</evidence>
<sequence>MDDSATILDLQQRLARAEAALADSEARFAATLDSVPVGVAMIDTAGRIVVSNAQYQRFCPTGAIPSTDAERRWRWRGWGSDGLPLDPGDFPGARAARGESVIPGQELLYTSDSGEEIWVRVATMPLRDAAGRITGQASVVSDIDTLKRTSNSLRDAEQRQSFLLHLSDTIQLIDDADGIRDRVTGMVACRLAAARCIWVDADDMQGTAAGTAITAADAVALAKGRTIVASAPAEGPSRIIVPVLRRGQWVASLHVEHDRARTWLPAEIALVQDVAERAWVAIDHARTAASFRARDAEFREVQARAQQLIDGVATTIWEAPRDGTIVADSASWRAYTGQSYEEYRGFGWLDALHPDDRAGTMQAWQEALRRIEPIDIEYRLRTRDGAYRWMSARAIPLLDDGGAVQKWLGMNIDIDVRKQLEEAVLANERRVRALVEGVPQLLWRALLDGDWFWASPQWSAFTGHKERDSHGRGWLDFVHPDDVAAVTNAWALAQESGGFDVEHRQRHRDGSYRWFSTRALPVRDVHGRIAEWLGTSNDIDALRQAQERQAVMVAELQHRTRNIIAIVQSLAEKTLDGATTLDAFEQRFNDRLAALARVQGLLAHATAGQRVTFGDLLDSELSAHGAVHGGADSLILDGPHDVPLRSGAVQSLALALHELATNAAKYGALRGRGGKLSVVWDVARDADGVRWLTVDWRESGVALPPVEARTRPGGYGRQLIERALPYQLGAKTSYAFTDDGVRCRIAVAMVSDRARGEFG</sequence>
<accession>A0A7Y9FJV9</accession>
<keyword evidence="4" id="KW-0597">Phosphoprotein</keyword>
<dbReference type="CDD" id="cd00130">
    <property type="entry name" value="PAS"/>
    <property type="match status" value="2"/>
</dbReference>
<keyword evidence="8" id="KW-0808">Transferase</keyword>
<evidence type="ECO:0000256" key="9">
    <source>
        <dbReference type="ARBA" id="ARBA00022737"/>
    </source>
</evidence>
<dbReference type="Gene3D" id="3.30.450.20">
    <property type="entry name" value="PAS domain"/>
    <property type="match status" value="3"/>
</dbReference>
<evidence type="ECO:0000256" key="5">
    <source>
        <dbReference type="ARBA" id="ARBA00022606"/>
    </source>
</evidence>
<dbReference type="AlphaFoldDB" id="A0A7Y9FJV9"/>
<evidence type="ECO:0000256" key="6">
    <source>
        <dbReference type="ARBA" id="ARBA00022630"/>
    </source>
</evidence>
<dbReference type="InterPro" id="IPR001610">
    <property type="entry name" value="PAC"/>
</dbReference>
<dbReference type="SUPFAM" id="SSF55781">
    <property type="entry name" value="GAF domain-like"/>
    <property type="match status" value="1"/>
</dbReference>
<evidence type="ECO:0000256" key="3">
    <source>
        <dbReference type="ARBA" id="ARBA00022543"/>
    </source>
</evidence>
<keyword evidence="13" id="KW-0157">Chromophore</keyword>
<keyword evidence="14" id="KW-0843">Virulence</keyword>
<keyword evidence="19" id="KW-1185">Reference proteome</keyword>
<evidence type="ECO:0000313" key="18">
    <source>
        <dbReference type="EMBL" id="NYD88362.1"/>
    </source>
</evidence>
<keyword evidence="6" id="KW-0285">Flavoprotein</keyword>
<gene>
    <name evidence="18" type="ORF">HD841_000131</name>
</gene>
<dbReference type="EMBL" id="JACCBY010000001">
    <property type="protein sequence ID" value="NYD88362.1"/>
    <property type="molecule type" value="Genomic_DNA"/>
</dbReference>
<evidence type="ECO:0000256" key="1">
    <source>
        <dbReference type="ARBA" id="ARBA00000085"/>
    </source>
</evidence>
<organism evidence="18 19">
    <name type="scientific">Sphingomonas melonis</name>
    <dbReference type="NCBI Taxonomy" id="152682"/>
    <lineage>
        <taxon>Bacteria</taxon>
        <taxon>Pseudomonadati</taxon>
        <taxon>Pseudomonadota</taxon>
        <taxon>Alphaproteobacteria</taxon>
        <taxon>Sphingomonadales</taxon>
        <taxon>Sphingomonadaceae</taxon>
        <taxon>Sphingomonas</taxon>
    </lineage>
</organism>
<feature type="domain" description="PAS" evidence="16">
    <location>
        <begin position="301"/>
        <end position="371"/>
    </location>
</feature>
<keyword evidence="12" id="KW-0067">ATP-binding</keyword>
<dbReference type="InterPro" id="IPR036890">
    <property type="entry name" value="HATPase_C_sf"/>
</dbReference>
<dbReference type="GO" id="GO:0009881">
    <property type="term" value="F:photoreceptor activity"/>
    <property type="evidence" value="ECO:0007669"/>
    <property type="project" value="UniProtKB-KW"/>
</dbReference>
<proteinExistence type="predicted"/>
<evidence type="ECO:0000313" key="19">
    <source>
        <dbReference type="Proteomes" id="UP000517753"/>
    </source>
</evidence>
<dbReference type="PANTHER" id="PTHR41523">
    <property type="entry name" value="TWO-COMPONENT SYSTEM SENSOR PROTEIN"/>
    <property type="match status" value="1"/>
</dbReference>
<evidence type="ECO:0000256" key="12">
    <source>
        <dbReference type="ARBA" id="ARBA00022840"/>
    </source>
</evidence>
<evidence type="ECO:0000256" key="13">
    <source>
        <dbReference type="ARBA" id="ARBA00022991"/>
    </source>
</evidence>
<dbReference type="InterPro" id="IPR000014">
    <property type="entry name" value="PAS"/>
</dbReference>
<dbReference type="RefSeq" id="WP_179506969.1">
    <property type="nucleotide sequence ID" value="NZ_JACCBY010000001.1"/>
</dbReference>
<keyword evidence="15" id="KW-0675">Receptor</keyword>
<feature type="domain" description="PAC" evidence="17">
    <location>
        <begin position="103"/>
        <end position="155"/>
    </location>
</feature>
<dbReference type="NCBIfam" id="TIGR00229">
    <property type="entry name" value="sensory_box"/>
    <property type="match status" value="2"/>
</dbReference>
<feature type="domain" description="PAC" evidence="17">
    <location>
        <begin position="499"/>
        <end position="551"/>
    </location>
</feature>
<keyword evidence="9" id="KW-0677">Repeat</keyword>
<evidence type="ECO:0000256" key="2">
    <source>
        <dbReference type="ARBA" id="ARBA00012438"/>
    </source>
</evidence>
<name>A0A7Y9FJV9_9SPHN</name>
<dbReference type="PROSITE" id="PS50113">
    <property type="entry name" value="PAC"/>
    <property type="match status" value="3"/>
</dbReference>
<comment type="catalytic activity">
    <reaction evidence="1">
        <text>ATP + protein L-histidine = ADP + protein N-phospho-L-histidine.</text>
        <dbReference type="EC" id="2.7.13.3"/>
    </reaction>
</comment>
<dbReference type="InterPro" id="IPR000700">
    <property type="entry name" value="PAS-assoc_C"/>
</dbReference>
<dbReference type="Pfam" id="PF07536">
    <property type="entry name" value="HWE_HK"/>
    <property type="match status" value="1"/>
</dbReference>
<keyword evidence="7" id="KW-0288">FMN</keyword>
<dbReference type="InterPro" id="IPR029016">
    <property type="entry name" value="GAF-like_dom_sf"/>
</dbReference>
<reference evidence="18 19" key="2">
    <citation type="submission" date="2020-08" db="EMBL/GenBank/DDBJ databases">
        <title>The Agave Microbiome: Exploring the role of microbial communities in plant adaptations to desert environments.</title>
        <authorList>
            <person name="Partida-Martinez L.P."/>
        </authorList>
    </citation>
    <scope>NUCLEOTIDE SEQUENCE [LARGE SCALE GENOMIC DNA]</scope>
    <source>
        <strain evidence="18 19">AS2.3</strain>
    </source>
</reference>
<evidence type="ECO:0000256" key="14">
    <source>
        <dbReference type="ARBA" id="ARBA00023026"/>
    </source>
</evidence>
<evidence type="ECO:0000256" key="15">
    <source>
        <dbReference type="ARBA" id="ARBA00023170"/>
    </source>
</evidence>
<dbReference type="InterPro" id="IPR013655">
    <property type="entry name" value="PAS_fold_3"/>
</dbReference>
<dbReference type="PANTHER" id="PTHR41523:SF8">
    <property type="entry name" value="ETHYLENE RESPONSE SENSOR PROTEIN"/>
    <property type="match status" value="1"/>
</dbReference>
<keyword evidence="11" id="KW-0418">Kinase</keyword>
<dbReference type="Proteomes" id="UP000517753">
    <property type="component" value="Unassembled WGS sequence"/>
</dbReference>
<keyword evidence="10" id="KW-0547">Nucleotide-binding</keyword>
<dbReference type="SMART" id="SM00911">
    <property type="entry name" value="HWE_HK"/>
    <property type="match status" value="1"/>
</dbReference>
<dbReference type="EC" id="2.7.13.3" evidence="2"/>
<dbReference type="InterPro" id="IPR011102">
    <property type="entry name" value="Sig_transdc_His_kinase_HWE"/>
</dbReference>
<dbReference type="Gene3D" id="3.30.565.10">
    <property type="entry name" value="Histidine kinase-like ATPase, C-terminal domain"/>
    <property type="match status" value="1"/>
</dbReference>
<evidence type="ECO:0000256" key="10">
    <source>
        <dbReference type="ARBA" id="ARBA00022741"/>
    </source>
</evidence>
<feature type="domain" description="PAC" evidence="17">
    <location>
        <begin position="374"/>
        <end position="426"/>
    </location>
</feature>
<dbReference type="FunFam" id="3.30.450.20:FF:000099">
    <property type="entry name" value="Sensory box sensor histidine kinase"/>
    <property type="match status" value="2"/>
</dbReference>
<dbReference type="SUPFAM" id="SSF55785">
    <property type="entry name" value="PYP-like sensor domain (PAS domain)"/>
    <property type="match status" value="3"/>
</dbReference>
<protein>
    <recommendedName>
        <fullName evidence="2">histidine kinase</fullName>
        <ecNumber evidence="2">2.7.13.3</ecNumber>
    </recommendedName>
</protein>
<dbReference type="InterPro" id="IPR035965">
    <property type="entry name" value="PAS-like_dom_sf"/>
</dbReference>
<dbReference type="Gene3D" id="3.30.450.40">
    <property type="match status" value="1"/>
</dbReference>
<reference evidence="18 19" key="1">
    <citation type="submission" date="2020-07" db="EMBL/GenBank/DDBJ databases">
        <authorList>
            <person name="Partida-Martinez L."/>
            <person name="Huntemann M."/>
            <person name="Clum A."/>
            <person name="Wang J."/>
            <person name="Palaniappan K."/>
            <person name="Ritter S."/>
            <person name="Chen I.-M."/>
            <person name="Stamatis D."/>
            <person name="Reddy T."/>
            <person name="O'Malley R."/>
            <person name="Daum C."/>
            <person name="Shapiro N."/>
            <person name="Ivanova N."/>
            <person name="Kyrpides N."/>
            <person name="Woyke T."/>
        </authorList>
    </citation>
    <scope>NUCLEOTIDE SEQUENCE [LARGE SCALE GENOMIC DNA]</scope>
    <source>
        <strain evidence="18 19">AS2.3</strain>
    </source>
</reference>
<dbReference type="GO" id="GO:0005524">
    <property type="term" value="F:ATP binding"/>
    <property type="evidence" value="ECO:0007669"/>
    <property type="project" value="UniProtKB-KW"/>
</dbReference>
<keyword evidence="3" id="KW-0600">Photoreceptor protein</keyword>
<evidence type="ECO:0000256" key="11">
    <source>
        <dbReference type="ARBA" id="ARBA00022777"/>
    </source>
</evidence>
<comment type="caution">
    <text evidence="18">The sequence shown here is derived from an EMBL/GenBank/DDBJ whole genome shotgun (WGS) entry which is preliminary data.</text>
</comment>